<dbReference type="GeneID" id="20964551"/>
<keyword evidence="3" id="KW-1185">Reference proteome</keyword>
<evidence type="ECO:0000313" key="2">
    <source>
        <dbReference type="EMBL" id="CAQ58442.1"/>
    </source>
</evidence>
<evidence type="ECO:0000313" key="3">
    <source>
        <dbReference type="Proteomes" id="UP000203343"/>
    </source>
</evidence>
<sequence length="145" mass="17668">MQKEVQFEVRFKLEDNEIERLKEIIDEMQDILAEKQYNSIKLEELEEKLEKIEEESEEHKEIQGEIKQMEEEEERLDQQLEKLEKEFKEILGISYEMTVLYGHNDGLIRYFPSLIVSDVDAHRFWIDISPKVSIHFYLSDEEWRQ</sequence>
<reference evidence="2 3" key="1">
    <citation type="journal article" date="2008" name="J. Bacteriol.">
        <title>SRV, a new viral isolate from Stygiolobus and general properties of the crenarchaeal rudiviruses and their virus-host interactions.</title>
        <authorList>
            <person name="Vestergaard G."/>
            <person name="Shah S.A."/>
            <person name="Bize A."/>
            <person name="Reitberger W."/>
            <person name="Reuter M."/>
            <person name="Phan H."/>
            <person name="Briegel A."/>
            <person name="Rachel R."/>
            <person name="Garrett R.A."/>
            <person name="Prangishvili D."/>
        </authorList>
    </citation>
    <scope>NUCLEOTIDE SEQUENCE [LARGE SCALE GENOMIC DNA]</scope>
</reference>
<name>B6EFA7_9VIRU</name>
<feature type="coiled-coil region" evidence="1">
    <location>
        <begin position="11"/>
        <end position="93"/>
    </location>
</feature>
<evidence type="ECO:0000256" key="1">
    <source>
        <dbReference type="SAM" id="Coils"/>
    </source>
</evidence>
<dbReference type="EMBL" id="FM164764">
    <property type="protein sequence ID" value="CAQ58442.1"/>
    <property type="molecule type" value="Genomic_DNA"/>
</dbReference>
<proteinExistence type="predicted"/>
<protein>
    <submittedName>
        <fullName evidence="2">Uncharacterized protein</fullName>
    </submittedName>
</protein>
<dbReference type="KEGG" id="vg:20964551"/>
<organism evidence="2 3">
    <name type="scientific">Stygiolobus rod-shaped virus</name>
    <dbReference type="NCBI Taxonomy" id="537009"/>
    <lineage>
        <taxon>Viruses</taxon>
        <taxon>Adnaviria</taxon>
        <taxon>Zilligvirae</taxon>
        <taxon>Taleaviricota</taxon>
        <taxon>Tokiviricetes</taxon>
        <taxon>Ligamenvirales</taxon>
        <taxon>Rudiviridae</taxon>
        <taxon>Azorudivirus</taxon>
        <taxon>Azorudivirus furnasense</taxon>
        <taxon>Azorudivirus SRV</taxon>
    </lineage>
</organism>
<dbReference type="Proteomes" id="UP000203343">
    <property type="component" value="Segment"/>
</dbReference>
<accession>B6EFA7</accession>
<dbReference type="RefSeq" id="YP_009094226.1">
    <property type="nucleotide sequence ID" value="NC_025375.1"/>
</dbReference>
<keyword evidence="1" id="KW-0175">Coiled coil</keyword>